<proteinExistence type="predicted"/>
<evidence type="ECO:0000313" key="1">
    <source>
        <dbReference type="EMBL" id="KAF7145467.1"/>
    </source>
</evidence>
<reference evidence="1" key="1">
    <citation type="submission" date="2019-11" db="EMBL/GenBank/DDBJ databases">
        <authorList>
            <person name="Liu Y."/>
            <person name="Hou J."/>
            <person name="Li T.-Q."/>
            <person name="Guan C.-H."/>
            <person name="Wu X."/>
            <person name="Wu H.-Z."/>
            <person name="Ling F."/>
            <person name="Zhang R."/>
            <person name="Shi X.-G."/>
            <person name="Ren J.-P."/>
            <person name="Chen E.-F."/>
            <person name="Sun J.-M."/>
        </authorList>
    </citation>
    <scope>NUCLEOTIDE SEQUENCE</scope>
    <source>
        <strain evidence="1">Adult_tree_wgs_1</strain>
        <tissue evidence="1">Leaves</tissue>
    </source>
</reference>
<dbReference type="AlphaFoldDB" id="A0A834LS06"/>
<organism evidence="1 2">
    <name type="scientific">Rhododendron simsii</name>
    <name type="common">Sims's rhododendron</name>
    <dbReference type="NCBI Taxonomy" id="118357"/>
    <lineage>
        <taxon>Eukaryota</taxon>
        <taxon>Viridiplantae</taxon>
        <taxon>Streptophyta</taxon>
        <taxon>Embryophyta</taxon>
        <taxon>Tracheophyta</taxon>
        <taxon>Spermatophyta</taxon>
        <taxon>Magnoliopsida</taxon>
        <taxon>eudicotyledons</taxon>
        <taxon>Gunneridae</taxon>
        <taxon>Pentapetalae</taxon>
        <taxon>asterids</taxon>
        <taxon>Ericales</taxon>
        <taxon>Ericaceae</taxon>
        <taxon>Ericoideae</taxon>
        <taxon>Rhodoreae</taxon>
        <taxon>Rhododendron</taxon>
    </lineage>
</organism>
<keyword evidence="2" id="KW-1185">Reference proteome</keyword>
<accession>A0A834LS06</accession>
<dbReference type="Proteomes" id="UP000626092">
    <property type="component" value="Unassembled WGS sequence"/>
</dbReference>
<protein>
    <submittedName>
        <fullName evidence="1">Uncharacterized protein</fullName>
    </submittedName>
</protein>
<gene>
    <name evidence="1" type="ORF">RHSIM_Rhsim04G0130600</name>
</gene>
<dbReference type="OrthoDB" id="1776336at2759"/>
<sequence length="193" mass="22611">MEYDWIIKWGTLVDAWLEREAAELYAENQPETMEEGMGIFQVNNEWPNIDVINVNKDELEWDPTFNEWQMIKEDDPLDYATLPLLFKEYEQDVAHDRASPRPFGQPLENLENLCRNDEFFIQGLWEDDDAVNLWVGEEEWTVGKVVLEEGITGDDLWACETVEELGEALNATRLDKGKRKAEIELTNLYDDYV</sequence>
<name>A0A834LS06_RHOSS</name>
<dbReference type="EMBL" id="WJXA01000004">
    <property type="protein sequence ID" value="KAF7145467.1"/>
    <property type="molecule type" value="Genomic_DNA"/>
</dbReference>
<comment type="caution">
    <text evidence="1">The sequence shown here is derived from an EMBL/GenBank/DDBJ whole genome shotgun (WGS) entry which is preliminary data.</text>
</comment>
<evidence type="ECO:0000313" key="2">
    <source>
        <dbReference type="Proteomes" id="UP000626092"/>
    </source>
</evidence>